<dbReference type="EMBL" id="JADBJN010000004">
    <property type="protein sequence ID" value="KAG5669437.1"/>
    <property type="molecule type" value="Genomic_DNA"/>
</dbReference>
<feature type="transmembrane region" description="Helical" evidence="1">
    <location>
        <begin position="21"/>
        <end position="40"/>
    </location>
</feature>
<gene>
    <name evidence="2" type="ORF">PVAND_017324</name>
</gene>
<organism evidence="2 3">
    <name type="scientific">Polypedilum vanderplanki</name>
    <name type="common">Sleeping chironomid midge</name>
    <dbReference type="NCBI Taxonomy" id="319348"/>
    <lineage>
        <taxon>Eukaryota</taxon>
        <taxon>Metazoa</taxon>
        <taxon>Ecdysozoa</taxon>
        <taxon>Arthropoda</taxon>
        <taxon>Hexapoda</taxon>
        <taxon>Insecta</taxon>
        <taxon>Pterygota</taxon>
        <taxon>Neoptera</taxon>
        <taxon>Endopterygota</taxon>
        <taxon>Diptera</taxon>
        <taxon>Nematocera</taxon>
        <taxon>Chironomoidea</taxon>
        <taxon>Chironomidae</taxon>
        <taxon>Chironominae</taxon>
        <taxon>Polypedilum</taxon>
        <taxon>Polypedilum</taxon>
    </lineage>
</organism>
<sequence length="149" mass="17756">MMRISNKFCQHRKKRQKVSSSLKIFTIIILMTTICSTFTVTSTKIQEDSTQSIAKVMNEFIRKFYIANDINFEFWIFGEATQHIKDVINDVTKELSNEIPVNIRHIENIQKWNREFNKSTIIMTKSKDNLQYVHQMSTNLHELYLRFTK</sequence>
<comment type="caution">
    <text evidence="2">The sequence shown here is derived from an EMBL/GenBank/DDBJ whole genome shotgun (WGS) entry which is preliminary data.</text>
</comment>
<keyword evidence="1" id="KW-1133">Transmembrane helix</keyword>
<keyword evidence="1" id="KW-0472">Membrane</keyword>
<evidence type="ECO:0000256" key="1">
    <source>
        <dbReference type="SAM" id="Phobius"/>
    </source>
</evidence>
<protein>
    <submittedName>
        <fullName evidence="2">Uncharacterized protein</fullName>
    </submittedName>
</protein>
<keyword evidence="1" id="KW-0812">Transmembrane</keyword>
<dbReference type="Proteomes" id="UP001107558">
    <property type="component" value="Chromosome 4"/>
</dbReference>
<proteinExistence type="predicted"/>
<accession>A0A9J6BHY8</accession>
<name>A0A9J6BHY8_POLVA</name>
<dbReference type="AlphaFoldDB" id="A0A9J6BHY8"/>
<evidence type="ECO:0000313" key="3">
    <source>
        <dbReference type="Proteomes" id="UP001107558"/>
    </source>
</evidence>
<reference evidence="2" key="1">
    <citation type="submission" date="2021-03" db="EMBL/GenBank/DDBJ databases">
        <title>Chromosome level genome of the anhydrobiotic midge Polypedilum vanderplanki.</title>
        <authorList>
            <person name="Yoshida Y."/>
            <person name="Kikawada T."/>
            <person name="Gusev O."/>
        </authorList>
    </citation>
    <scope>NUCLEOTIDE SEQUENCE</scope>
    <source>
        <strain evidence="2">NIAS01</strain>
        <tissue evidence="2">Whole body or cell culture</tissue>
    </source>
</reference>
<evidence type="ECO:0000313" key="2">
    <source>
        <dbReference type="EMBL" id="KAG5669437.1"/>
    </source>
</evidence>
<keyword evidence="3" id="KW-1185">Reference proteome</keyword>